<proteinExistence type="predicted"/>
<dbReference type="OrthoDB" id="2985902at2759"/>
<sequence length="224" mass="25156">MLSNSFVRFIVISLYLCLPSVLSTVKAMPLSHDYAGITSAGRHNPFRTRYTETPGELSQPQQETTQVEQSHLNEPISLYFFTCEPVAASIINGKSLKEASPYHGAGGRALVRYPTQSWHSEPCLKQGYAFRLYLAPPTEFRFNPRDLVVKNAEPQGTSNRGHLEPDVFLTKHRWNGKNQLYASLMTDKAAVPPALTFVKYSKGNSPQAAIEDLQRNERTRINLT</sequence>
<name>A0A9W9A5G5_9AGAR</name>
<feature type="signal peptide" evidence="1">
    <location>
        <begin position="1"/>
        <end position="27"/>
    </location>
</feature>
<accession>A0A9W9A5G5</accession>
<keyword evidence="1" id="KW-0732">Signal</keyword>
<evidence type="ECO:0000313" key="2">
    <source>
        <dbReference type="EMBL" id="KAJ4474821.1"/>
    </source>
</evidence>
<dbReference type="EMBL" id="JAOTPV010000015">
    <property type="protein sequence ID" value="KAJ4474821.1"/>
    <property type="molecule type" value="Genomic_DNA"/>
</dbReference>
<dbReference type="AlphaFoldDB" id="A0A9W9A5G5"/>
<feature type="chain" id="PRO_5040923730" evidence="1">
    <location>
        <begin position="28"/>
        <end position="224"/>
    </location>
</feature>
<organism evidence="2 3">
    <name type="scientific">Lentinula aciculospora</name>
    <dbReference type="NCBI Taxonomy" id="153920"/>
    <lineage>
        <taxon>Eukaryota</taxon>
        <taxon>Fungi</taxon>
        <taxon>Dikarya</taxon>
        <taxon>Basidiomycota</taxon>
        <taxon>Agaricomycotina</taxon>
        <taxon>Agaricomycetes</taxon>
        <taxon>Agaricomycetidae</taxon>
        <taxon>Agaricales</taxon>
        <taxon>Marasmiineae</taxon>
        <taxon>Omphalotaceae</taxon>
        <taxon>Lentinula</taxon>
    </lineage>
</organism>
<gene>
    <name evidence="2" type="ORF">J3R30DRAFT_614013</name>
</gene>
<protein>
    <submittedName>
        <fullName evidence="2">Uncharacterized protein</fullName>
    </submittedName>
</protein>
<evidence type="ECO:0000256" key="1">
    <source>
        <dbReference type="SAM" id="SignalP"/>
    </source>
</evidence>
<reference evidence="2" key="1">
    <citation type="submission" date="2022-08" db="EMBL/GenBank/DDBJ databases">
        <title>A Global Phylogenomic Analysis of the Shiitake Genus Lentinula.</title>
        <authorList>
            <consortium name="DOE Joint Genome Institute"/>
            <person name="Sierra-Patev S."/>
            <person name="Min B."/>
            <person name="Naranjo-Ortiz M."/>
            <person name="Looney B."/>
            <person name="Konkel Z."/>
            <person name="Slot J.C."/>
            <person name="Sakamoto Y."/>
            <person name="Steenwyk J.L."/>
            <person name="Rokas A."/>
            <person name="Carro J."/>
            <person name="Camarero S."/>
            <person name="Ferreira P."/>
            <person name="Molpeceres G."/>
            <person name="Ruiz-Duenas F.J."/>
            <person name="Serrano A."/>
            <person name="Henrissat B."/>
            <person name="Drula E."/>
            <person name="Hughes K.W."/>
            <person name="Mata J.L."/>
            <person name="Ishikawa N.K."/>
            <person name="Vargas-Isla R."/>
            <person name="Ushijima S."/>
            <person name="Smith C.A."/>
            <person name="Ahrendt S."/>
            <person name="Andreopoulos W."/>
            <person name="He G."/>
            <person name="Labutti K."/>
            <person name="Lipzen A."/>
            <person name="Ng V."/>
            <person name="Riley R."/>
            <person name="Sandor L."/>
            <person name="Barry K."/>
            <person name="Martinez A.T."/>
            <person name="Xiao Y."/>
            <person name="Gibbons J.G."/>
            <person name="Terashima K."/>
            <person name="Grigoriev I.V."/>
            <person name="Hibbett D.S."/>
        </authorList>
    </citation>
    <scope>NUCLEOTIDE SEQUENCE</scope>
    <source>
        <strain evidence="2">JLM2183</strain>
    </source>
</reference>
<keyword evidence="3" id="KW-1185">Reference proteome</keyword>
<evidence type="ECO:0000313" key="3">
    <source>
        <dbReference type="Proteomes" id="UP001150266"/>
    </source>
</evidence>
<dbReference type="Proteomes" id="UP001150266">
    <property type="component" value="Unassembled WGS sequence"/>
</dbReference>
<comment type="caution">
    <text evidence="2">The sequence shown here is derived from an EMBL/GenBank/DDBJ whole genome shotgun (WGS) entry which is preliminary data.</text>
</comment>